<feature type="DNA-binding region" description="OmpR/PhoB-type" evidence="4">
    <location>
        <begin position="134"/>
        <end position="240"/>
    </location>
</feature>
<evidence type="ECO:0000313" key="7">
    <source>
        <dbReference type="Proteomes" id="UP000630615"/>
    </source>
</evidence>
<dbReference type="PROSITE" id="PS51755">
    <property type="entry name" value="OMPR_PHOB"/>
    <property type="match status" value="1"/>
</dbReference>
<name>A0ABQ1PTH3_9ENTE</name>
<dbReference type="EMBL" id="BMKI01000014">
    <property type="protein sequence ID" value="GGD03022.1"/>
    <property type="molecule type" value="Genomic_DNA"/>
</dbReference>
<dbReference type="Gene3D" id="1.10.10.10">
    <property type="entry name" value="Winged helix-like DNA-binding domain superfamily/Winged helix DNA-binding domain"/>
    <property type="match status" value="1"/>
</dbReference>
<dbReference type="InterPro" id="IPR016032">
    <property type="entry name" value="Sig_transdc_resp-reg_C-effctor"/>
</dbReference>
<dbReference type="Proteomes" id="UP000630615">
    <property type="component" value="Unassembled WGS sequence"/>
</dbReference>
<keyword evidence="1" id="KW-0805">Transcription regulation</keyword>
<dbReference type="CDD" id="cd00383">
    <property type="entry name" value="trans_reg_C"/>
    <property type="match status" value="1"/>
</dbReference>
<protein>
    <recommendedName>
        <fullName evidence="5">OmpR/PhoB-type domain-containing protein</fullName>
    </recommendedName>
</protein>
<feature type="domain" description="OmpR/PhoB-type" evidence="5">
    <location>
        <begin position="134"/>
        <end position="240"/>
    </location>
</feature>
<accession>A0ABQ1PTH3</accession>
<evidence type="ECO:0000259" key="5">
    <source>
        <dbReference type="PROSITE" id="PS51755"/>
    </source>
</evidence>
<evidence type="ECO:0000256" key="1">
    <source>
        <dbReference type="ARBA" id="ARBA00023015"/>
    </source>
</evidence>
<dbReference type="Pfam" id="PF00486">
    <property type="entry name" value="Trans_reg_C"/>
    <property type="match status" value="1"/>
</dbReference>
<dbReference type="SUPFAM" id="SSF46894">
    <property type="entry name" value="C-terminal effector domain of the bipartite response regulators"/>
    <property type="match status" value="1"/>
</dbReference>
<evidence type="ECO:0000313" key="6">
    <source>
        <dbReference type="EMBL" id="GGD03022.1"/>
    </source>
</evidence>
<evidence type="ECO:0000256" key="2">
    <source>
        <dbReference type="ARBA" id="ARBA00023125"/>
    </source>
</evidence>
<proteinExistence type="predicted"/>
<dbReference type="SMART" id="SM00862">
    <property type="entry name" value="Trans_reg_C"/>
    <property type="match status" value="1"/>
</dbReference>
<gene>
    <name evidence="6" type="ORF">GCM10011573_35630</name>
</gene>
<keyword evidence="7" id="KW-1185">Reference proteome</keyword>
<dbReference type="RefSeq" id="WP_088271905.1">
    <property type="nucleotide sequence ID" value="NZ_BMKI01000014.1"/>
</dbReference>
<keyword evidence="2 4" id="KW-0238">DNA-binding</keyword>
<organism evidence="6 7">
    <name type="scientific">Enterococcus wangshanyuanii</name>
    <dbReference type="NCBI Taxonomy" id="2005703"/>
    <lineage>
        <taxon>Bacteria</taxon>
        <taxon>Bacillati</taxon>
        <taxon>Bacillota</taxon>
        <taxon>Bacilli</taxon>
        <taxon>Lactobacillales</taxon>
        <taxon>Enterococcaceae</taxon>
        <taxon>Enterococcus</taxon>
    </lineage>
</organism>
<dbReference type="InterPro" id="IPR036388">
    <property type="entry name" value="WH-like_DNA-bd_sf"/>
</dbReference>
<keyword evidence="3" id="KW-0804">Transcription</keyword>
<dbReference type="InterPro" id="IPR001867">
    <property type="entry name" value="OmpR/PhoB-type_DNA-bd"/>
</dbReference>
<sequence>MNKIGMIYLDELDKSDKMDIFDRNVCEVVEIPLHEVDEYASIVDGIVICDRTSDSKAGICNIVIRIKESGISLPIWILSRDMESSDRILLLNLGASGVFGEDKQCLEIRLTIQNTLISRQELRKESPERKKCVQNEVSSDEKYIIDEGNRSIIFPGYDEILLTALEYRIVSLLHKNKGNTVPYNQIFTAVWGARADEDASFVRARIANLIHHIRKKYSTRDLPIFFDLKTIRSKGYIFVEYL</sequence>
<comment type="caution">
    <text evidence="6">The sequence shown here is derived from an EMBL/GenBank/DDBJ whole genome shotgun (WGS) entry which is preliminary data.</text>
</comment>
<reference evidence="7" key="1">
    <citation type="journal article" date="2019" name="Int. J. Syst. Evol. Microbiol.">
        <title>The Global Catalogue of Microorganisms (GCM) 10K type strain sequencing project: providing services to taxonomists for standard genome sequencing and annotation.</title>
        <authorList>
            <consortium name="The Broad Institute Genomics Platform"/>
            <consortium name="The Broad Institute Genome Sequencing Center for Infectious Disease"/>
            <person name="Wu L."/>
            <person name="Ma J."/>
        </authorList>
    </citation>
    <scope>NUCLEOTIDE SEQUENCE [LARGE SCALE GENOMIC DNA]</scope>
    <source>
        <strain evidence="7">CGMCC 1.15942</strain>
    </source>
</reference>
<evidence type="ECO:0000256" key="4">
    <source>
        <dbReference type="PROSITE-ProRule" id="PRU01091"/>
    </source>
</evidence>
<evidence type="ECO:0000256" key="3">
    <source>
        <dbReference type="ARBA" id="ARBA00023163"/>
    </source>
</evidence>